<gene>
    <name evidence="12" type="ORF">IQ229_22715</name>
</gene>
<dbReference type="InterPro" id="IPR004589">
    <property type="entry name" value="DNA_helicase_ATP-dep_RecQ"/>
</dbReference>
<feature type="domain" description="Helicase ATP-binding" evidence="10">
    <location>
        <begin position="28"/>
        <end position="200"/>
    </location>
</feature>
<evidence type="ECO:0000256" key="7">
    <source>
        <dbReference type="ARBA" id="ARBA00023235"/>
    </source>
</evidence>
<dbReference type="InterPro" id="IPR011545">
    <property type="entry name" value="DEAD/DEAH_box_helicase_dom"/>
</dbReference>
<evidence type="ECO:0000256" key="1">
    <source>
        <dbReference type="ARBA" id="ARBA00005446"/>
    </source>
</evidence>
<keyword evidence="3" id="KW-0378">Hydrolase</keyword>
<dbReference type="RefSeq" id="WP_194047625.1">
    <property type="nucleotide sequence ID" value="NZ_JADEXF010000927.1"/>
</dbReference>
<comment type="catalytic activity">
    <reaction evidence="8">
        <text>Couples ATP hydrolysis with the unwinding of duplex DNA by translocating in the 3'-5' direction.</text>
        <dbReference type="EC" id="5.6.2.4"/>
    </reaction>
</comment>
<dbReference type="EC" id="5.6.2.4" evidence="9"/>
<dbReference type="SMART" id="SM00490">
    <property type="entry name" value="HELICc"/>
    <property type="match status" value="1"/>
</dbReference>
<protein>
    <recommendedName>
        <fullName evidence="9">DNA 3'-5' helicase</fullName>
        <ecNumber evidence="9">5.6.2.4</ecNumber>
    </recommendedName>
</protein>
<evidence type="ECO:0000259" key="11">
    <source>
        <dbReference type="PROSITE" id="PS51194"/>
    </source>
</evidence>
<evidence type="ECO:0000259" key="10">
    <source>
        <dbReference type="PROSITE" id="PS51192"/>
    </source>
</evidence>
<keyword evidence="5" id="KW-0067">ATP-binding</keyword>
<dbReference type="CDD" id="cd18794">
    <property type="entry name" value="SF2_C_RecQ"/>
    <property type="match status" value="1"/>
</dbReference>
<dbReference type="Pfam" id="PF00270">
    <property type="entry name" value="DEAD"/>
    <property type="match status" value="1"/>
</dbReference>
<dbReference type="SUPFAM" id="SSF52540">
    <property type="entry name" value="P-loop containing nucleoside triphosphate hydrolases"/>
    <property type="match status" value="1"/>
</dbReference>
<evidence type="ECO:0000256" key="6">
    <source>
        <dbReference type="ARBA" id="ARBA00023125"/>
    </source>
</evidence>
<keyword evidence="4 12" id="KW-0347">Helicase</keyword>
<evidence type="ECO:0000256" key="9">
    <source>
        <dbReference type="ARBA" id="ARBA00034808"/>
    </source>
</evidence>
<dbReference type="InterPro" id="IPR001650">
    <property type="entry name" value="Helicase_C-like"/>
</dbReference>
<accession>A0ABR9U5G7</accession>
<keyword evidence="13" id="KW-1185">Reference proteome</keyword>
<comment type="caution">
    <text evidence="12">The sequence shown here is derived from an EMBL/GenBank/DDBJ whole genome shotgun (WGS) entry which is preliminary data.</text>
</comment>
<evidence type="ECO:0000256" key="3">
    <source>
        <dbReference type="ARBA" id="ARBA00022801"/>
    </source>
</evidence>
<dbReference type="InterPro" id="IPR027417">
    <property type="entry name" value="P-loop_NTPase"/>
</dbReference>
<feature type="domain" description="Helicase C-terminal" evidence="11">
    <location>
        <begin position="225"/>
        <end position="345"/>
    </location>
</feature>
<evidence type="ECO:0000256" key="8">
    <source>
        <dbReference type="ARBA" id="ARBA00034617"/>
    </source>
</evidence>
<dbReference type="CDD" id="cd17920">
    <property type="entry name" value="DEXHc_RecQ"/>
    <property type="match status" value="1"/>
</dbReference>
<sequence>MLQYPHLEQALKYHFGYDQFRPGQRQIIEDALQNRDLMVVMPTGGGKSLCFQLPALLKNGLTVVVSPLIALMQDQVEALRNNNINATFLNSSLNAYKVRSREEAILSGKVKLLYVAPERLLSERFLPFLDLVKEKIGISSFAIDEAHCVSEWGHDFRPEYRQLKSLRKRYPDVPTVALTATATDRVRSDIIQQLGLKQPSIHLASFNRENLYYEVRPKTKYAYAELLELIRETEGSTIIYSLTRKKVDELTFKLQNDKVIALPYHAGLSDEERSSNQTRFIRDDVRVMGATIAFGMGINKPDVRLVVHFDLPRNIESYYQESGRAGRDGEPSRCTIFFSFGDVKT</sequence>
<keyword evidence="6" id="KW-0238">DNA-binding</keyword>
<dbReference type="PROSITE" id="PS51194">
    <property type="entry name" value="HELICASE_CTER"/>
    <property type="match status" value="1"/>
</dbReference>
<dbReference type="NCBIfam" id="TIGR00614">
    <property type="entry name" value="recQ_fam"/>
    <property type="match status" value="1"/>
</dbReference>
<evidence type="ECO:0000256" key="5">
    <source>
        <dbReference type="ARBA" id="ARBA00022840"/>
    </source>
</evidence>
<dbReference type="Gene3D" id="3.40.50.300">
    <property type="entry name" value="P-loop containing nucleotide triphosphate hydrolases"/>
    <property type="match status" value="2"/>
</dbReference>
<evidence type="ECO:0000313" key="12">
    <source>
        <dbReference type="EMBL" id="MBE9107637.1"/>
    </source>
</evidence>
<comment type="similarity">
    <text evidence="1">Belongs to the helicase family. RecQ subfamily.</text>
</comment>
<organism evidence="12 13">
    <name type="scientific">Nostoc cf. edaphicum LEGE 07299</name>
    <dbReference type="NCBI Taxonomy" id="2777974"/>
    <lineage>
        <taxon>Bacteria</taxon>
        <taxon>Bacillati</taxon>
        <taxon>Cyanobacteriota</taxon>
        <taxon>Cyanophyceae</taxon>
        <taxon>Nostocales</taxon>
        <taxon>Nostocaceae</taxon>
        <taxon>Nostoc</taxon>
    </lineage>
</organism>
<evidence type="ECO:0000256" key="2">
    <source>
        <dbReference type="ARBA" id="ARBA00022741"/>
    </source>
</evidence>
<keyword evidence="2" id="KW-0547">Nucleotide-binding</keyword>
<dbReference type="SMART" id="SM00487">
    <property type="entry name" value="DEXDc"/>
    <property type="match status" value="1"/>
</dbReference>
<dbReference type="Pfam" id="PF00271">
    <property type="entry name" value="Helicase_C"/>
    <property type="match status" value="1"/>
</dbReference>
<name>A0ABR9U5G7_9NOSO</name>
<dbReference type="EMBL" id="JADEXF010000927">
    <property type="protein sequence ID" value="MBE9107637.1"/>
    <property type="molecule type" value="Genomic_DNA"/>
</dbReference>
<keyword evidence="7" id="KW-0413">Isomerase</keyword>
<dbReference type="Proteomes" id="UP000647836">
    <property type="component" value="Unassembled WGS sequence"/>
</dbReference>
<evidence type="ECO:0000256" key="4">
    <source>
        <dbReference type="ARBA" id="ARBA00022806"/>
    </source>
</evidence>
<reference evidence="12 13" key="1">
    <citation type="submission" date="2020-10" db="EMBL/GenBank/DDBJ databases">
        <authorList>
            <person name="Castelo-Branco R."/>
            <person name="Eusebio N."/>
            <person name="Adriana R."/>
            <person name="Vieira A."/>
            <person name="Brugerolle De Fraissinette N."/>
            <person name="Rezende De Castro R."/>
            <person name="Schneider M.P."/>
            <person name="Vasconcelos V."/>
            <person name="Leao P.N."/>
        </authorList>
    </citation>
    <scope>NUCLEOTIDE SEQUENCE [LARGE SCALE GENOMIC DNA]</scope>
    <source>
        <strain evidence="12 13">LEGE 07299</strain>
    </source>
</reference>
<dbReference type="InterPro" id="IPR014001">
    <property type="entry name" value="Helicase_ATP-bd"/>
</dbReference>
<dbReference type="PROSITE" id="PS51192">
    <property type="entry name" value="HELICASE_ATP_BIND_1"/>
    <property type="match status" value="1"/>
</dbReference>
<evidence type="ECO:0000313" key="13">
    <source>
        <dbReference type="Proteomes" id="UP000647836"/>
    </source>
</evidence>
<dbReference type="PANTHER" id="PTHR13710:SF105">
    <property type="entry name" value="ATP-DEPENDENT DNA HELICASE Q1"/>
    <property type="match status" value="1"/>
</dbReference>
<feature type="non-terminal residue" evidence="12">
    <location>
        <position position="345"/>
    </location>
</feature>
<dbReference type="GO" id="GO:0004386">
    <property type="term" value="F:helicase activity"/>
    <property type="evidence" value="ECO:0007669"/>
    <property type="project" value="UniProtKB-KW"/>
</dbReference>
<proteinExistence type="inferred from homology"/>
<dbReference type="PANTHER" id="PTHR13710">
    <property type="entry name" value="DNA HELICASE RECQ FAMILY MEMBER"/>
    <property type="match status" value="1"/>
</dbReference>